<protein>
    <recommendedName>
        <fullName evidence="3">Peptidase C-terminal archaeal/bacterial domain-containing protein</fullName>
    </recommendedName>
</protein>
<dbReference type="EMBL" id="VGIY01000114">
    <property type="protein sequence ID" value="MBM3317375.1"/>
    <property type="molecule type" value="Genomic_DNA"/>
</dbReference>
<dbReference type="Proteomes" id="UP000748308">
    <property type="component" value="Unassembled WGS sequence"/>
</dbReference>
<dbReference type="AlphaFoldDB" id="A0A937X898"/>
<gene>
    <name evidence="1" type="ORF">FJY75_05940</name>
</gene>
<evidence type="ECO:0008006" key="3">
    <source>
        <dbReference type="Google" id="ProtNLM"/>
    </source>
</evidence>
<comment type="caution">
    <text evidence="1">The sequence shown here is derived from an EMBL/GenBank/DDBJ whole genome shotgun (WGS) entry which is preliminary data.</text>
</comment>
<name>A0A937X898_UNCEI</name>
<reference evidence="1" key="1">
    <citation type="submission" date="2019-03" db="EMBL/GenBank/DDBJ databases">
        <title>Lake Tanganyika Metagenome-Assembled Genomes (MAGs).</title>
        <authorList>
            <person name="Tran P."/>
        </authorList>
    </citation>
    <scope>NUCLEOTIDE SEQUENCE</scope>
    <source>
        <strain evidence="1">M_DeepCast_400m_m2_100</strain>
    </source>
</reference>
<evidence type="ECO:0000313" key="1">
    <source>
        <dbReference type="EMBL" id="MBM3317375.1"/>
    </source>
</evidence>
<evidence type="ECO:0000313" key="2">
    <source>
        <dbReference type="Proteomes" id="UP000748308"/>
    </source>
</evidence>
<accession>A0A937X898</accession>
<proteinExistence type="predicted"/>
<sequence length="362" mass="39158">MSNSPVLLRVLVLLLGPVALWGGIAGAQPPTTAGAFEKGSDHVVGVPIEGDRMPGDTVEDPLVIPGLPFQTTGNTCGFAHDYDEGCPYFGSLSPDVVYLWQEPDGSHVAIDLCASLYDTKVFVYDFAAGYGIGNPIACNDDAGCGYTDYQSRIEMYFQPGHAYHIVVDGYGSDCGEYVLEIHPIIHEVLTCPAGALLEDEPDCHDGYVDVFNGGCNSDPPVFSVLQGVFGGPAFSVCGRSGNYTFAGQSYRDTDWYEVSPEEENTITFRCEAEFPVTIYILDGNQGCGGMQILDFELANPFPDYAELTHTFAPGTFWFWVGPSVWDQVPCGSLYVMTITGYTGPVPSPAEGMTWGAVKERFR</sequence>
<organism evidence="1 2">
    <name type="scientific">Eiseniibacteriota bacterium</name>
    <dbReference type="NCBI Taxonomy" id="2212470"/>
    <lineage>
        <taxon>Bacteria</taxon>
        <taxon>Candidatus Eiseniibacteriota</taxon>
    </lineage>
</organism>